<organism evidence="3 4">
    <name type="scientific">Piloderma croceum (strain F 1598)</name>
    <dbReference type="NCBI Taxonomy" id="765440"/>
    <lineage>
        <taxon>Eukaryota</taxon>
        <taxon>Fungi</taxon>
        <taxon>Dikarya</taxon>
        <taxon>Basidiomycota</taxon>
        <taxon>Agaricomycotina</taxon>
        <taxon>Agaricomycetes</taxon>
        <taxon>Agaricomycetidae</taxon>
        <taxon>Atheliales</taxon>
        <taxon>Atheliaceae</taxon>
        <taxon>Piloderma</taxon>
    </lineage>
</organism>
<dbReference type="HOGENOM" id="CLU_449126_0_0_1"/>
<keyword evidence="2" id="KW-1133">Transmembrane helix</keyword>
<feature type="transmembrane region" description="Helical" evidence="2">
    <location>
        <begin position="165"/>
        <end position="184"/>
    </location>
</feature>
<feature type="compositionally biased region" description="Polar residues" evidence="1">
    <location>
        <begin position="1"/>
        <end position="19"/>
    </location>
</feature>
<dbReference type="AlphaFoldDB" id="A0A0C3BAA1"/>
<dbReference type="EMBL" id="KN833064">
    <property type="protein sequence ID" value="KIM74262.1"/>
    <property type="molecule type" value="Genomic_DNA"/>
</dbReference>
<feature type="transmembrane region" description="Helical" evidence="2">
    <location>
        <begin position="508"/>
        <end position="533"/>
    </location>
</feature>
<protein>
    <submittedName>
        <fullName evidence="3">Uncharacterized protein</fullName>
    </submittedName>
</protein>
<feature type="transmembrane region" description="Helical" evidence="2">
    <location>
        <begin position="124"/>
        <end position="145"/>
    </location>
</feature>
<accession>A0A0C3BAA1</accession>
<proteinExistence type="predicted"/>
<evidence type="ECO:0000313" key="3">
    <source>
        <dbReference type="EMBL" id="KIM74262.1"/>
    </source>
</evidence>
<feature type="transmembrane region" description="Helical" evidence="2">
    <location>
        <begin position="80"/>
        <end position="103"/>
    </location>
</feature>
<dbReference type="Proteomes" id="UP000054166">
    <property type="component" value="Unassembled WGS sequence"/>
</dbReference>
<evidence type="ECO:0000256" key="1">
    <source>
        <dbReference type="SAM" id="MobiDB-lite"/>
    </source>
</evidence>
<reference evidence="3 4" key="1">
    <citation type="submission" date="2014-04" db="EMBL/GenBank/DDBJ databases">
        <authorList>
            <consortium name="DOE Joint Genome Institute"/>
            <person name="Kuo A."/>
            <person name="Tarkka M."/>
            <person name="Buscot F."/>
            <person name="Kohler A."/>
            <person name="Nagy L.G."/>
            <person name="Floudas D."/>
            <person name="Copeland A."/>
            <person name="Barry K.W."/>
            <person name="Cichocki N."/>
            <person name="Veneault-Fourrey C."/>
            <person name="LaButti K."/>
            <person name="Lindquist E.A."/>
            <person name="Lipzen A."/>
            <person name="Lundell T."/>
            <person name="Morin E."/>
            <person name="Murat C."/>
            <person name="Sun H."/>
            <person name="Tunlid A."/>
            <person name="Henrissat B."/>
            <person name="Grigoriev I.V."/>
            <person name="Hibbett D.S."/>
            <person name="Martin F."/>
            <person name="Nordberg H.P."/>
            <person name="Cantor M.N."/>
            <person name="Hua S.X."/>
        </authorList>
    </citation>
    <scope>NUCLEOTIDE SEQUENCE [LARGE SCALE GENOMIC DNA]</scope>
    <source>
        <strain evidence="3 4">F 1598</strain>
    </source>
</reference>
<evidence type="ECO:0000313" key="4">
    <source>
        <dbReference type="Proteomes" id="UP000054166"/>
    </source>
</evidence>
<name>A0A0C3BAA1_PILCF</name>
<keyword evidence="2" id="KW-0472">Membrane</keyword>
<reference evidence="4" key="2">
    <citation type="submission" date="2015-01" db="EMBL/GenBank/DDBJ databases">
        <title>Evolutionary Origins and Diversification of the Mycorrhizal Mutualists.</title>
        <authorList>
            <consortium name="DOE Joint Genome Institute"/>
            <consortium name="Mycorrhizal Genomics Consortium"/>
            <person name="Kohler A."/>
            <person name="Kuo A."/>
            <person name="Nagy L.G."/>
            <person name="Floudas D."/>
            <person name="Copeland A."/>
            <person name="Barry K.W."/>
            <person name="Cichocki N."/>
            <person name="Veneault-Fourrey C."/>
            <person name="LaButti K."/>
            <person name="Lindquist E.A."/>
            <person name="Lipzen A."/>
            <person name="Lundell T."/>
            <person name="Morin E."/>
            <person name="Murat C."/>
            <person name="Riley R."/>
            <person name="Ohm R."/>
            <person name="Sun H."/>
            <person name="Tunlid A."/>
            <person name="Henrissat B."/>
            <person name="Grigoriev I.V."/>
            <person name="Hibbett D.S."/>
            <person name="Martin F."/>
        </authorList>
    </citation>
    <scope>NUCLEOTIDE SEQUENCE [LARGE SCALE GENOMIC DNA]</scope>
    <source>
        <strain evidence="4">F 1598</strain>
    </source>
</reference>
<feature type="transmembrane region" description="Helical" evidence="2">
    <location>
        <begin position="35"/>
        <end position="60"/>
    </location>
</feature>
<dbReference type="InParanoid" id="A0A0C3BAA1"/>
<evidence type="ECO:0000256" key="2">
    <source>
        <dbReference type="SAM" id="Phobius"/>
    </source>
</evidence>
<gene>
    <name evidence="3" type="ORF">PILCRDRAFT_828428</name>
</gene>
<keyword evidence="2" id="KW-0812">Transmembrane</keyword>
<keyword evidence="4" id="KW-1185">Reference proteome</keyword>
<sequence length="608" mass="65189">MLQDYSPNHSVTAHSNVDSDPQRSLADGSSKTFRILLTGISIVAVVLLVAAGLLLQILGLHESYVSSGYLITSAPLGPTITIAHACSMVVSLTVPLVLGLAAYRLSRDWMAASHNGTDNRPTPFQLGMLMNVLYGANLTSLWSASGFMLGFGSASKAQPLRKPRMLRSAVIVAAFYLTLAYTCVISESWLSATSESVPFPRQGAYTGLIPQLTRQLNQTMCDANANIAVDIPYPELAPLCGMRVAGTGNGYGASEPEGIRTINNASALNSVAFADNQTALIVPATALMPTNIAFTASTYGVRSTCQSITSKCIDPSNPGPDAFLAINCSALTIFNFALPTTGDPQPFGVLNSSGQVFEPTDYRTVDTNPFNFAGLVNSYSYVIEYEEFTNNTGFFAHGESGAWNVLLCSATVVSATYRYTNGSYSMLSATPADVNMTKRITTMIGTDEFATRVPDAVEGIGLVSGDYVSSFSRELSRELIGMSASIYEPGPTIDLVQFMPGIGAKLQLVPLTILLVCLLIYSLTILPMTMLAATGSRSIPYVTLARERIINPLTVIHSAFEHIDARRTWTNDPEKLFSTAKEEDRLNVGPMLTDDGAITFGISRRRPA</sequence>
<dbReference type="OrthoDB" id="3344043at2759"/>
<dbReference type="STRING" id="765440.A0A0C3BAA1"/>
<feature type="region of interest" description="Disordered" evidence="1">
    <location>
        <begin position="1"/>
        <end position="24"/>
    </location>
</feature>